<proteinExistence type="predicted"/>
<dbReference type="Gene3D" id="3.60.10.10">
    <property type="entry name" value="Endonuclease/exonuclease/phosphatase"/>
    <property type="match status" value="1"/>
</dbReference>
<dbReference type="Pfam" id="PF05699">
    <property type="entry name" value="Dimer_Tnp_hAT"/>
    <property type="match status" value="1"/>
</dbReference>
<organism evidence="4 5">
    <name type="scientific">Artemia franciscana</name>
    <name type="common">Brine shrimp</name>
    <name type="synonym">Artemia sanfranciscana</name>
    <dbReference type="NCBI Taxonomy" id="6661"/>
    <lineage>
        <taxon>Eukaryota</taxon>
        <taxon>Metazoa</taxon>
        <taxon>Ecdysozoa</taxon>
        <taxon>Arthropoda</taxon>
        <taxon>Crustacea</taxon>
        <taxon>Branchiopoda</taxon>
        <taxon>Anostraca</taxon>
        <taxon>Artemiidae</taxon>
        <taxon>Artemia</taxon>
    </lineage>
</organism>
<evidence type="ECO:0000313" key="5">
    <source>
        <dbReference type="Proteomes" id="UP001187531"/>
    </source>
</evidence>
<gene>
    <name evidence="4" type="ORF">QYM36_008000</name>
</gene>
<dbReference type="InterPro" id="IPR052958">
    <property type="entry name" value="IFN-induced_PKR_regulator"/>
</dbReference>
<keyword evidence="5" id="KW-1185">Reference proteome</keyword>
<name>A0AA88INY7_ARTSF</name>
<dbReference type="PANTHER" id="PTHR46289:SF14">
    <property type="entry name" value="DUF4371 DOMAIN-CONTAINING PROTEIN"/>
    <property type="match status" value="1"/>
</dbReference>
<accession>A0AA88INY7</accession>
<reference evidence="4" key="1">
    <citation type="submission" date="2023-07" db="EMBL/GenBank/DDBJ databases">
        <title>Chromosome-level genome assembly of Artemia franciscana.</title>
        <authorList>
            <person name="Jo E."/>
        </authorList>
    </citation>
    <scope>NUCLEOTIDE SEQUENCE</scope>
    <source>
        <tissue evidence="4">Whole body</tissue>
    </source>
</reference>
<sequence length="712" mass="80262">MNSFWLTVVLPSNIGNCTDDLLQYSVKEICSMYGQLLGLTAPSTWATLILAEMHVSRSRWLRVKREGGIFPSSVEETAKEWDRHLYPDVSSLLDIFISLPVSVASAERSFSTLRKLKTWLREQMGQTRLSGLALLNVHHDIDIRIDREIDRRELRSQENSLDRLPLLLNKSRDGRPLRPGEIPSVPLTILGDLLSPVAVMELNNKFSRGNPTHPPSKCSGPLRSKSVDRGYLRKERSERQTFFSSFLNNNNDEAGVEIPIVRVNEVYIPERGRVRNRIDHKEGNFRTLEVPFVTPVSDTDNGNTSHSTGKKNFIEQRIGRLYGPGALARNYLTPVKAQKKSTVKSSSVSDTKEEKVENSMKGCATPPVFRHLRQKFLEKLPVKRTSPVKPVRKLFPPQETQSLPLTSEVDGTSIESKRQAAEILVKRKPTTVIKQAKSRINVGCWNVRSTKQEATQAFLVHETEKYNIDILCISETRISGSGSIVITALETLLQFHFFYSGIEDNSGLHGVGFIMNQRTRNALLEWEPVSCRLVRIRLKGNPANVSIISTYAPTRDATETTMDDLYGELQQLSSSIAARDYLIVAGDFNARVGPSDQTTRQILGKFGQGHRCENGQRLVNYALMNHIVITNTIFQHKPSHLLTWHSNDGVTKAQIDFILVRQRWKSSVQDSRSYNGEDTGSQSGSDHRLVAAKILLRLAIRRKNKSEVGFDI</sequence>
<dbReference type="InterPro" id="IPR005135">
    <property type="entry name" value="Endo/exonuclease/phosphatase"/>
</dbReference>
<dbReference type="Proteomes" id="UP001187531">
    <property type="component" value="Unassembled WGS sequence"/>
</dbReference>
<dbReference type="GO" id="GO:0003824">
    <property type="term" value="F:catalytic activity"/>
    <property type="evidence" value="ECO:0007669"/>
    <property type="project" value="InterPro"/>
</dbReference>
<dbReference type="InterPro" id="IPR008906">
    <property type="entry name" value="HATC_C_dom"/>
</dbReference>
<evidence type="ECO:0000259" key="2">
    <source>
        <dbReference type="Pfam" id="PF03372"/>
    </source>
</evidence>
<dbReference type="PANTHER" id="PTHR46289">
    <property type="entry name" value="52 KDA REPRESSOR OF THE INHIBITOR OF THE PROTEIN KINASE-LIKE PROTEIN-RELATED"/>
    <property type="match status" value="1"/>
</dbReference>
<feature type="domain" description="HAT C-terminal dimerisation" evidence="3">
    <location>
        <begin position="83"/>
        <end position="140"/>
    </location>
</feature>
<feature type="region of interest" description="Disordered" evidence="1">
    <location>
        <begin position="343"/>
        <end position="362"/>
    </location>
</feature>
<dbReference type="AlphaFoldDB" id="A0AA88INY7"/>
<comment type="caution">
    <text evidence="4">The sequence shown here is derived from an EMBL/GenBank/DDBJ whole genome shotgun (WGS) entry which is preliminary data.</text>
</comment>
<evidence type="ECO:0000259" key="3">
    <source>
        <dbReference type="Pfam" id="PF05699"/>
    </source>
</evidence>
<evidence type="ECO:0000313" key="4">
    <source>
        <dbReference type="EMBL" id="KAK2727351.1"/>
    </source>
</evidence>
<dbReference type="EMBL" id="JAVRJZ010000001">
    <property type="protein sequence ID" value="KAK2727351.1"/>
    <property type="molecule type" value="Genomic_DNA"/>
</dbReference>
<feature type="non-terminal residue" evidence="4">
    <location>
        <position position="712"/>
    </location>
</feature>
<dbReference type="GO" id="GO:0046983">
    <property type="term" value="F:protein dimerization activity"/>
    <property type="evidence" value="ECO:0007669"/>
    <property type="project" value="InterPro"/>
</dbReference>
<dbReference type="Pfam" id="PF03372">
    <property type="entry name" value="Exo_endo_phos"/>
    <property type="match status" value="1"/>
</dbReference>
<evidence type="ECO:0000256" key="1">
    <source>
        <dbReference type="SAM" id="MobiDB-lite"/>
    </source>
</evidence>
<protein>
    <submittedName>
        <fullName evidence="4">Uncharacterized protein</fullName>
    </submittedName>
</protein>
<dbReference type="InterPro" id="IPR036691">
    <property type="entry name" value="Endo/exonu/phosph_ase_sf"/>
</dbReference>
<feature type="region of interest" description="Disordered" evidence="1">
    <location>
        <begin position="205"/>
        <end position="225"/>
    </location>
</feature>
<dbReference type="CDD" id="cd09076">
    <property type="entry name" value="L1-EN"/>
    <property type="match status" value="1"/>
</dbReference>
<feature type="domain" description="Endonuclease/exonuclease/phosphatase" evidence="2">
    <location>
        <begin position="445"/>
        <end position="687"/>
    </location>
</feature>
<dbReference type="SUPFAM" id="SSF56219">
    <property type="entry name" value="DNase I-like"/>
    <property type="match status" value="1"/>
</dbReference>